<protein>
    <recommendedName>
        <fullName evidence="1">Retrotransposon Copia-like N-terminal domain-containing protein</fullName>
    </recommendedName>
</protein>
<sequence length="158" mass="18144">MFAFAFLLCVSSFPGFFFVVLCVSLISLLQQQLQDSNGRDGELVTLDFNNPTYLYPSDTLGTQLVSHHLMGHENYVIWSRSMQIALLAKNKLDFVDRSCSRESVQSIFQSQWDLCNVILLSWILRSVNIDLYAGIMFATNVAQVWKDLKERYDKVNQC</sequence>
<accession>A0ABR0NK28</accession>
<dbReference type="PANTHER" id="PTHR37610:SF78">
    <property type="entry name" value="GAG-POLYPEPTIDE OF LTR COPIA-TYPE-RELATED"/>
    <property type="match status" value="1"/>
</dbReference>
<proteinExistence type="predicted"/>
<dbReference type="PANTHER" id="PTHR37610">
    <property type="entry name" value="CCHC-TYPE DOMAIN-CONTAINING PROTEIN"/>
    <property type="match status" value="1"/>
</dbReference>
<dbReference type="InterPro" id="IPR029472">
    <property type="entry name" value="Copia-like_N"/>
</dbReference>
<evidence type="ECO:0000313" key="3">
    <source>
        <dbReference type="Proteomes" id="UP001358586"/>
    </source>
</evidence>
<dbReference type="Pfam" id="PF14244">
    <property type="entry name" value="Retrotran_gag_3"/>
    <property type="match status" value="1"/>
</dbReference>
<name>A0ABR0NK28_GOSAR</name>
<keyword evidence="3" id="KW-1185">Reference proteome</keyword>
<dbReference type="EMBL" id="JARKNE010000010">
    <property type="protein sequence ID" value="KAK5795386.1"/>
    <property type="molecule type" value="Genomic_DNA"/>
</dbReference>
<comment type="caution">
    <text evidence="2">The sequence shown here is derived from an EMBL/GenBank/DDBJ whole genome shotgun (WGS) entry which is preliminary data.</text>
</comment>
<organism evidence="2 3">
    <name type="scientific">Gossypium arboreum</name>
    <name type="common">Tree cotton</name>
    <name type="synonym">Gossypium nanking</name>
    <dbReference type="NCBI Taxonomy" id="29729"/>
    <lineage>
        <taxon>Eukaryota</taxon>
        <taxon>Viridiplantae</taxon>
        <taxon>Streptophyta</taxon>
        <taxon>Embryophyta</taxon>
        <taxon>Tracheophyta</taxon>
        <taxon>Spermatophyta</taxon>
        <taxon>Magnoliopsida</taxon>
        <taxon>eudicotyledons</taxon>
        <taxon>Gunneridae</taxon>
        <taxon>Pentapetalae</taxon>
        <taxon>rosids</taxon>
        <taxon>malvids</taxon>
        <taxon>Malvales</taxon>
        <taxon>Malvaceae</taxon>
        <taxon>Malvoideae</taxon>
        <taxon>Gossypium</taxon>
    </lineage>
</organism>
<feature type="domain" description="Retrotransposon Copia-like N-terminal" evidence="1">
    <location>
        <begin position="56"/>
        <end position="100"/>
    </location>
</feature>
<reference evidence="2 3" key="1">
    <citation type="submission" date="2023-03" db="EMBL/GenBank/DDBJ databases">
        <title>WGS of Gossypium arboreum.</title>
        <authorList>
            <person name="Yu D."/>
        </authorList>
    </citation>
    <scope>NUCLEOTIDE SEQUENCE [LARGE SCALE GENOMIC DNA]</scope>
    <source>
        <tissue evidence="2">Leaf</tissue>
    </source>
</reference>
<evidence type="ECO:0000313" key="2">
    <source>
        <dbReference type="EMBL" id="KAK5795386.1"/>
    </source>
</evidence>
<dbReference type="Proteomes" id="UP001358586">
    <property type="component" value="Chromosome 10"/>
</dbReference>
<evidence type="ECO:0000259" key="1">
    <source>
        <dbReference type="Pfam" id="PF14244"/>
    </source>
</evidence>
<gene>
    <name evidence="2" type="ORF">PVK06_036650</name>
</gene>